<gene>
    <name evidence="1" type="ORF">GCM10009668_02520</name>
</gene>
<proteinExistence type="predicted"/>
<reference evidence="1 2" key="1">
    <citation type="journal article" date="2019" name="Int. J. Syst. Evol. Microbiol.">
        <title>The Global Catalogue of Microorganisms (GCM) 10K type strain sequencing project: providing services to taxonomists for standard genome sequencing and annotation.</title>
        <authorList>
            <consortium name="The Broad Institute Genomics Platform"/>
            <consortium name="The Broad Institute Genome Sequencing Center for Infectious Disease"/>
            <person name="Wu L."/>
            <person name="Ma J."/>
        </authorList>
    </citation>
    <scope>NUCLEOTIDE SEQUENCE [LARGE SCALE GENOMIC DNA]</scope>
    <source>
        <strain evidence="1 2">JCM 13008</strain>
    </source>
</reference>
<evidence type="ECO:0000313" key="1">
    <source>
        <dbReference type="EMBL" id="GAA1091274.1"/>
    </source>
</evidence>
<dbReference type="EMBL" id="BAAALG010000001">
    <property type="protein sequence ID" value="GAA1091274.1"/>
    <property type="molecule type" value="Genomic_DNA"/>
</dbReference>
<sequence length="137" mass="14581">MLLDPAFRERSSLAQQASGITVTVDGSTLRLEMEQPNNDIPAFARAFAGETTRTVITEVWSGTTAKVTIETPGKPAQITATRSLVTDGDGTRDLFEAEAKAKVPLIGGKIEKLIAAKVVEGLQVEEKVAGAWLAGER</sequence>
<name>A0ABN1TLQ3_9ACTN</name>
<dbReference type="Pfam" id="PF10698">
    <property type="entry name" value="DUF2505"/>
    <property type="match status" value="1"/>
</dbReference>
<dbReference type="InterPro" id="IPR019639">
    <property type="entry name" value="DUF2505"/>
</dbReference>
<comment type="caution">
    <text evidence="1">The sequence shown here is derived from an EMBL/GenBank/DDBJ whole genome shotgun (WGS) entry which is preliminary data.</text>
</comment>
<dbReference type="Proteomes" id="UP001501581">
    <property type="component" value="Unassembled WGS sequence"/>
</dbReference>
<accession>A0ABN1TLQ3</accession>
<keyword evidence="2" id="KW-1185">Reference proteome</keyword>
<organism evidence="1 2">
    <name type="scientific">Nocardioides dubius</name>
    <dbReference type="NCBI Taxonomy" id="317019"/>
    <lineage>
        <taxon>Bacteria</taxon>
        <taxon>Bacillati</taxon>
        <taxon>Actinomycetota</taxon>
        <taxon>Actinomycetes</taxon>
        <taxon>Propionibacteriales</taxon>
        <taxon>Nocardioidaceae</taxon>
        <taxon>Nocardioides</taxon>
    </lineage>
</organism>
<protein>
    <submittedName>
        <fullName evidence="1">DUF2505 domain-containing protein</fullName>
    </submittedName>
</protein>
<evidence type="ECO:0000313" key="2">
    <source>
        <dbReference type="Proteomes" id="UP001501581"/>
    </source>
</evidence>